<dbReference type="GO" id="GO:0097367">
    <property type="term" value="F:carbohydrate derivative binding"/>
    <property type="evidence" value="ECO:0007669"/>
    <property type="project" value="InterPro"/>
</dbReference>
<reference evidence="6 7" key="1">
    <citation type="journal article" date="2015" name="Genome Announc.">
        <title>Expanding the biotechnology potential of lactobacilli through comparative genomics of 213 strains and associated genera.</title>
        <authorList>
            <person name="Sun Z."/>
            <person name="Harris H.M."/>
            <person name="McCann A."/>
            <person name="Guo C."/>
            <person name="Argimon S."/>
            <person name="Zhang W."/>
            <person name="Yang X."/>
            <person name="Jeffery I.B."/>
            <person name="Cooney J.C."/>
            <person name="Kagawa T.F."/>
            <person name="Liu W."/>
            <person name="Song Y."/>
            <person name="Salvetti E."/>
            <person name="Wrobel A."/>
            <person name="Rasinkangas P."/>
            <person name="Parkhill J."/>
            <person name="Rea M.C."/>
            <person name="O'Sullivan O."/>
            <person name="Ritari J."/>
            <person name="Douillard F.P."/>
            <person name="Paul Ross R."/>
            <person name="Yang R."/>
            <person name="Briner A.E."/>
            <person name="Felis G.E."/>
            <person name="de Vos W.M."/>
            <person name="Barrangou R."/>
            <person name="Klaenhammer T.R."/>
            <person name="Caufield P.W."/>
            <person name="Cui Y."/>
            <person name="Zhang H."/>
            <person name="O'Toole P.W."/>
        </authorList>
    </citation>
    <scope>NUCLEOTIDE SEQUENCE [LARGE SCALE GENOMIC DNA]</scope>
    <source>
        <strain evidence="6 7">DSM 20335</strain>
    </source>
</reference>
<dbReference type="InterPro" id="IPR035472">
    <property type="entry name" value="RpiR-like_SIS"/>
</dbReference>
<keyword evidence="1" id="KW-0805">Transcription regulation</keyword>
<name>A0A0R2BVT0_9LACO</name>
<dbReference type="RefSeq" id="WP_057754035.1">
    <property type="nucleotide sequence ID" value="NZ_AYYK01000001.1"/>
</dbReference>
<dbReference type="PROSITE" id="PS51071">
    <property type="entry name" value="HTH_RPIR"/>
    <property type="match status" value="1"/>
</dbReference>
<dbReference type="Pfam" id="PF01380">
    <property type="entry name" value="SIS"/>
    <property type="match status" value="1"/>
</dbReference>
<dbReference type="OrthoDB" id="3684496at2"/>
<evidence type="ECO:0000259" key="4">
    <source>
        <dbReference type="PROSITE" id="PS51071"/>
    </source>
</evidence>
<dbReference type="GO" id="GO:0003677">
    <property type="term" value="F:DNA binding"/>
    <property type="evidence" value="ECO:0007669"/>
    <property type="project" value="UniProtKB-KW"/>
</dbReference>
<evidence type="ECO:0000256" key="3">
    <source>
        <dbReference type="ARBA" id="ARBA00023163"/>
    </source>
</evidence>
<dbReference type="AlphaFoldDB" id="A0A0R2BVT0"/>
<dbReference type="InterPro" id="IPR001347">
    <property type="entry name" value="SIS_dom"/>
</dbReference>
<dbReference type="GO" id="GO:1901135">
    <property type="term" value="P:carbohydrate derivative metabolic process"/>
    <property type="evidence" value="ECO:0007669"/>
    <property type="project" value="InterPro"/>
</dbReference>
<dbReference type="PATRIC" id="fig|1423738.3.peg.674"/>
<dbReference type="PROSITE" id="PS51464">
    <property type="entry name" value="SIS"/>
    <property type="match status" value="1"/>
</dbReference>
<feature type="domain" description="SIS" evidence="5">
    <location>
        <begin position="121"/>
        <end position="261"/>
    </location>
</feature>
<dbReference type="Pfam" id="PF01418">
    <property type="entry name" value="HTH_6"/>
    <property type="match status" value="1"/>
</dbReference>
<dbReference type="GO" id="GO:0003700">
    <property type="term" value="F:DNA-binding transcription factor activity"/>
    <property type="evidence" value="ECO:0007669"/>
    <property type="project" value="InterPro"/>
</dbReference>
<proteinExistence type="predicted"/>
<evidence type="ECO:0000256" key="1">
    <source>
        <dbReference type="ARBA" id="ARBA00023015"/>
    </source>
</evidence>
<dbReference type="PANTHER" id="PTHR30514">
    <property type="entry name" value="GLUCOKINASE"/>
    <property type="match status" value="1"/>
</dbReference>
<dbReference type="InterPro" id="IPR036388">
    <property type="entry name" value="WH-like_DNA-bd_sf"/>
</dbReference>
<dbReference type="Gene3D" id="3.40.50.10490">
    <property type="entry name" value="Glucose-6-phosphate isomerase like protein, domain 1"/>
    <property type="match status" value="1"/>
</dbReference>
<dbReference type="SUPFAM" id="SSF46689">
    <property type="entry name" value="Homeodomain-like"/>
    <property type="match status" value="1"/>
</dbReference>
<sequence>MTNFKIRLQANQNFLSEKEQGLANYLATHQTTVKTMSLQNISDETGVSIATVSRLAKKLGYDNFQELRFSLTQNDAGASKMFEEINETDNVLEMGNKIFASNIDALAATRDLLNQADLESATDILAQAKTIGFFGLGASNIVALDGYHKFLRTERTLSYASDFHMQLMAMTRMKKTDAAIIISHSGTDKSALALAEAGRESGVKLIVITSSLKSPLAQYGDVVFQAVAEEMQFRAEALHALIAQISLMDTLFMLTAIKTEAKDSVVLNKIRKTIQKTRY</sequence>
<dbReference type="InterPro" id="IPR000281">
    <property type="entry name" value="HTH_RpiR"/>
</dbReference>
<dbReference type="Gene3D" id="1.10.10.10">
    <property type="entry name" value="Winged helix-like DNA-binding domain superfamily/Winged helix DNA-binding domain"/>
    <property type="match status" value="1"/>
</dbReference>
<dbReference type="STRING" id="1423738.FC84_GL000665"/>
<keyword evidence="7" id="KW-1185">Reference proteome</keyword>
<keyword evidence="3" id="KW-0804">Transcription</keyword>
<dbReference type="SUPFAM" id="SSF53697">
    <property type="entry name" value="SIS domain"/>
    <property type="match status" value="1"/>
</dbReference>
<feature type="domain" description="HTH rpiR-type" evidence="4">
    <location>
        <begin position="2"/>
        <end position="78"/>
    </location>
</feature>
<dbReference type="Proteomes" id="UP000051813">
    <property type="component" value="Unassembled WGS sequence"/>
</dbReference>
<evidence type="ECO:0000259" key="5">
    <source>
        <dbReference type="PROSITE" id="PS51464"/>
    </source>
</evidence>
<accession>A0A0R2BVT0</accession>
<evidence type="ECO:0000256" key="2">
    <source>
        <dbReference type="ARBA" id="ARBA00023125"/>
    </source>
</evidence>
<evidence type="ECO:0000313" key="6">
    <source>
        <dbReference type="EMBL" id="KRM79964.1"/>
    </source>
</evidence>
<dbReference type="CDD" id="cd05013">
    <property type="entry name" value="SIS_RpiR"/>
    <property type="match status" value="1"/>
</dbReference>
<dbReference type="EMBL" id="AYYK01000001">
    <property type="protein sequence ID" value="KRM79964.1"/>
    <property type="molecule type" value="Genomic_DNA"/>
</dbReference>
<dbReference type="InterPro" id="IPR046348">
    <property type="entry name" value="SIS_dom_sf"/>
</dbReference>
<dbReference type="PANTHER" id="PTHR30514:SF1">
    <property type="entry name" value="HTH-TYPE TRANSCRIPTIONAL REGULATOR HEXR-RELATED"/>
    <property type="match status" value="1"/>
</dbReference>
<evidence type="ECO:0000313" key="7">
    <source>
        <dbReference type="Proteomes" id="UP000051813"/>
    </source>
</evidence>
<organism evidence="6 7">
    <name type="scientific">Lapidilactobacillus dextrinicus DSM 20335</name>
    <dbReference type="NCBI Taxonomy" id="1423738"/>
    <lineage>
        <taxon>Bacteria</taxon>
        <taxon>Bacillati</taxon>
        <taxon>Bacillota</taxon>
        <taxon>Bacilli</taxon>
        <taxon>Lactobacillales</taxon>
        <taxon>Lactobacillaceae</taxon>
        <taxon>Lapidilactobacillus</taxon>
    </lineage>
</organism>
<gene>
    <name evidence="6" type="ORF">FC84_GL000665</name>
</gene>
<keyword evidence="2" id="KW-0238">DNA-binding</keyword>
<dbReference type="InterPro" id="IPR047640">
    <property type="entry name" value="RpiR-like"/>
</dbReference>
<dbReference type="InterPro" id="IPR009057">
    <property type="entry name" value="Homeodomain-like_sf"/>
</dbReference>
<protein>
    <submittedName>
        <fullName evidence="6">Transcriptional regulator</fullName>
    </submittedName>
</protein>
<comment type="caution">
    <text evidence="6">The sequence shown here is derived from an EMBL/GenBank/DDBJ whole genome shotgun (WGS) entry which is preliminary data.</text>
</comment>